<accession>A0A9W6XI26</accession>
<evidence type="ECO:0000256" key="1">
    <source>
        <dbReference type="SAM" id="MobiDB-lite"/>
    </source>
</evidence>
<proteinExistence type="predicted"/>
<evidence type="ECO:0000313" key="3">
    <source>
        <dbReference type="Proteomes" id="UP001165121"/>
    </source>
</evidence>
<reference evidence="2" key="1">
    <citation type="submission" date="2023-04" db="EMBL/GenBank/DDBJ databases">
        <title>Phytophthora fragariaefolia NBRC 109709.</title>
        <authorList>
            <person name="Ichikawa N."/>
            <person name="Sato H."/>
            <person name="Tonouchi N."/>
        </authorList>
    </citation>
    <scope>NUCLEOTIDE SEQUENCE</scope>
    <source>
        <strain evidence="2">NBRC 109709</strain>
    </source>
</reference>
<feature type="region of interest" description="Disordered" evidence="1">
    <location>
        <begin position="208"/>
        <end position="282"/>
    </location>
</feature>
<feature type="compositionally biased region" description="Low complexity" evidence="1">
    <location>
        <begin position="243"/>
        <end position="254"/>
    </location>
</feature>
<dbReference type="EMBL" id="BSXT01001126">
    <property type="protein sequence ID" value="GMF38966.1"/>
    <property type="molecule type" value="Genomic_DNA"/>
</dbReference>
<gene>
    <name evidence="2" type="ORF">Pfra01_001142200</name>
</gene>
<protein>
    <submittedName>
        <fullName evidence="2">Unnamed protein product</fullName>
    </submittedName>
</protein>
<dbReference type="Proteomes" id="UP001165121">
    <property type="component" value="Unassembled WGS sequence"/>
</dbReference>
<dbReference type="OrthoDB" id="90449at2759"/>
<sequence>MLTELSDWPLCFPERTWTRLKQALVRRYGERLDLAQTECQGMQRIMQPGETFADFASGLRGAAGQNKVREETLPGQLYRGLEKPTRQPVKLAPTPMTLGEAVEKTSKIDDSNYDVALDMMHIGQRWTMAEPQTAAQMHGTVGAMQVIPGIGSTPVEATDATALTVGTMTADHAHFTNLQGLFDKNTNVWVVPGGRTWNGRYSKLSRKEKVREQRTVSPDARTAMKFPLPKPDRKAKVMLMATSEDSSSENSSSEGSEEDPIPPRKKKRKAPVRQAKASEQSS</sequence>
<organism evidence="2 3">
    <name type="scientific">Phytophthora fragariaefolia</name>
    <dbReference type="NCBI Taxonomy" id="1490495"/>
    <lineage>
        <taxon>Eukaryota</taxon>
        <taxon>Sar</taxon>
        <taxon>Stramenopiles</taxon>
        <taxon>Oomycota</taxon>
        <taxon>Peronosporomycetes</taxon>
        <taxon>Peronosporales</taxon>
        <taxon>Peronosporaceae</taxon>
        <taxon>Phytophthora</taxon>
    </lineage>
</organism>
<keyword evidence="3" id="KW-1185">Reference proteome</keyword>
<feature type="compositionally biased region" description="Low complexity" evidence="1">
    <location>
        <begin position="272"/>
        <end position="282"/>
    </location>
</feature>
<dbReference type="AlphaFoldDB" id="A0A9W6XI26"/>
<name>A0A9W6XI26_9STRA</name>
<comment type="caution">
    <text evidence="2">The sequence shown here is derived from an EMBL/GenBank/DDBJ whole genome shotgun (WGS) entry which is preliminary data.</text>
</comment>
<evidence type="ECO:0000313" key="2">
    <source>
        <dbReference type="EMBL" id="GMF38966.1"/>
    </source>
</evidence>